<dbReference type="EMBL" id="MU005587">
    <property type="protein sequence ID" value="KAF2682337.1"/>
    <property type="molecule type" value="Genomic_DNA"/>
</dbReference>
<sequence>MSCSNWERARLPNTGPHGSPRHPKHPASGHEHRLLPPPSGRVPWPVRLAAIRRAAGKADGYGPRPRFPPSPIETCGDPEAALVGQRSTGPCLLLRMHIAQGLREGDQEQTKKISPPPDWWTIALHQSLHMNVSCTM</sequence>
<name>A0A6G1IVQ7_9PLEO</name>
<proteinExistence type="predicted"/>
<accession>A0A6G1IVQ7</accession>
<protein>
    <submittedName>
        <fullName evidence="2">Uncharacterized protein</fullName>
    </submittedName>
</protein>
<evidence type="ECO:0000313" key="2">
    <source>
        <dbReference type="EMBL" id="KAF2682337.1"/>
    </source>
</evidence>
<dbReference type="AlphaFoldDB" id="A0A6G1IVQ7"/>
<organism evidence="2 3">
    <name type="scientific">Lentithecium fluviatile CBS 122367</name>
    <dbReference type="NCBI Taxonomy" id="1168545"/>
    <lineage>
        <taxon>Eukaryota</taxon>
        <taxon>Fungi</taxon>
        <taxon>Dikarya</taxon>
        <taxon>Ascomycota</taxon>
        <taxon>Pezizomycotina</taxon>
        <taxon>Dothideomycetes</taxon>
        <taxon>Pleosporomycetidae</taxon>
        <taxon>Pleosporales</taxon>
        <taxon>Massarineae</taxon>
        <taxon>Lentitheciaceae</taxon>
        <taxon>Lentithecium</taxon>
    </lineage>
</organism>
<dbReference type="Proteomes" id="UP000799291">
    <property type="component" value="Unassembled WGS sequence"/>
</dbReference>
<evidence type="ECO:0000256" key="1">
    <source>
        <dbReference type="SAM" id="MobiDB-lite"/>
    </source>
</evidence>
<reference evidence="2" key="1">
    <citation type="journal article" date="2020" name="Stud. Mycol.">
        <title>101 Dothideomycetes genomes: a test case for predicting lifestyles and emergence of pathogens.</title>
        <authorList>
            <person name="Haridas S."/>
            <person name="Albert R."/>
            <person name="Binder M."/>
            <person name="Bloem J."/>
            <person name="Labutti K."/>
            <person name="Salamov A."/>
            <person name="Andreopoulos B."/>
            <person name="Baker S."/>
            <person name="Barry K."/>
            <person name="Bills G."/>
            <person name="Bluhm B."/>
            <person name="Cannon C."/>
            <person name="Castanera R."/>
            <person name="Culley D."/>
            <person name="Daum C."/>
            <person name="Ezra D."/>
            <person name="Gonzalez J."/>
            <person name="Henrissat B."/>
            <person name="Kuo A."/>
            <person name="Liang C."/>
            <person name="Lipzen A."/>
            <person name="Lutzoni F."/>
            <person name="Magnuson J."/>
            <person name="Mondo S."/>
            <person name="Nolan M."/>
            <person name="Ohm R."/>
            <person name="Pangilinan J."/>
            <person name="Park H.-J."/>
            <person name="Ramirez L."/>
            <person name="Alfaro M."/>
            <person name="Sun H."/>
            <person name="Tritt A."/>
            <person name="Yoshinaga Y."/>
            <person name="Zwiers L.-H."/>
            <person name="Turgeon B."/>
            <person name="Goodwin S."/>
            <person name="Spatafora J."/>
            <person name="Crous P."/>
            <person name="Grigoriev I."/>
        </authorList>
    </citation>
    <scope>NUCLEOTIDE SEQUENCE</scope>
    <source>
        <strain evidence="2">CBS 122367</strain>
    </source>
</reference>
<evidence type="ECO:0000313" key="3">
    <source>
        <dbReference type="Proteomes" id="UP000799291"/>
    </source>
</evidence>
<feature type="region of interest" description="Disordered" evidence="1">
    <location>
        <begin position="55"/>
        <end position="75"/>
    </location>
</feature>
<gene>
    <name evidence="2" type="ORF">K458DRAFT_57470</name>
</gene>
<feature type="region of interest" description="Disordered" evidence="1">
    <location>
        <begin position="1"/>
        <end position="41"/>
    </location>
</feature>
<keyword evidence="3" id="KW-1185">Reference proteome</keyword>